<evidence type="ECO:0000256" key="16">
    <source>
        <dbReference type="ARBA" id="ARBA00048017"/>
    </source>
</evidence>
<dbReference type="Gene3D" id="3.30.40.10">
    <property type="entry name" value="Zinc/RING finger domain, C3HC4 (zinc finger)"/>
    <property type="match status" value="1"/>
</dbReference>
<feature type="region of interest" description="Disordered" evidence="20">
    <location>
        <begin position="294"/>
        <end position="324"/>
    </location>
</feature>
<comment type="subcellular location">
    <subcellularLocation>
        <location evidence="1">Nucleus</location>
    </subcellularLocation>
</comment>
<evidence type="ECO:0000259" key="24">
    <source>
        <dbReference type="PROSITE" id="PS50952"/>
    </source>
</evidence>
<feature type="compositionally biased region" description="Low complexity" evidence="20">
    <location>
        <begin position="1612"/>
        <end position="1629"/>
    </location>
</feature>
<feature type="compositionally biased region" description="Basic and acidic residues" evidence="20">
    <location>
        <begin position="1232"/>
        <end position="1251"/>
    </location>
</feature>
<feature type="compositionally biased region" description="Acidic residues" evidence="20">
    <location>
        <begin position="1253"/>
        <end position="1266"/>
    </location>
</feature>
<dbReference type="Pfam" id="PF00439">
    <property type="entry name" value="Bromodomain"/>
    <property type="match status" value="1"/>
</dbReference>
<dbReference type="InterPro" id="IPR056484">
    <property type="entry name" value="PHD_P300"/>
</dbReference>
<evidence type="ECO:0000256" key="1">
    <source>
        <dbReference type="ARBA" id="ARBA00004123"/>
    </source>
</evidence>
<gene>
    <name evidence="26" type="ORF">IZO911_LOCUS32528</name>
    <name evidence="27" type="ORF">KXQ929_LOCUS21109</name>
</gene>
<name>A0A819FPY6_9BILA</name>
<dbReference type="PROSITE" id="PS50134">
    <property type="entry name" value="ZF_TAZ"/>
    <property type="match status" value="2"/>
</dbReference>
<dbReference type="Pfam" id="PF06001">
    <property type="entry name" value="RING_CBP-p300"/>
    <property type="match status" value="1"/>
</dbReference>
<dbReference type="InterPro" id="IPR036529">
    <property type="entry name" value="KIX_dom_sf"/>
</dbReference>
<dbReference type="CDD" id="cd15557">
    <property type="entry name" value="PHD_CBP_p300"/>
    <property type="match status" value="1"/>
</dbReference>
<dbReference type="InterPro" id="IPR000433">
    <property type="entry name" value="Znf_ZZ"/>
</dbReference>
<dbReference type="SUPFAM" id="SSF47040">
    <property type="entry name" value="Kix domain of CBP (creb binding protein)"/>
    <property type="match status" value="1"/>
</dbReference>
<protein>
    <recommendedName>
        <fullName evidence="2">histone acetyltransferase</fullName>
        <ecNumber evidence="2">2.3.1.48</ecNumber>
    </recommendedName>
</protein>
<keyword evidence="12" id="KW-0010">Activator</keyword>
<feature type="compositionally biased region" description="Low complexity" evidence="20">
    <location>
        <begin position="1641"/>
        <end position="1652"/>
    </location>
</feature>
<feature type="zinc finger region" description="TAZ-type" evidence="18">
    <location>
        <begin position="1454"/>
        <end position="1534"/>
    </location>
</feature>
<keyword evidence="4" id="KW-0808">Transferase</keyword>
<keyword evidence="11 17" id="KW-0103">Bromodomain</keyword>
<dbReference type="PROSITE" id="PS50135">
    <property type="entry name" value="ZF_ZZ_2"/>
    <property type="match status" value="1"/>
</dbReference>
<keyword evidence="7 19" id="KW-0863">Zinc-finger</keyword>
<keyword evidence="10" id="KW-0805">Transcription regulation</keyword>
<dbReference type="InterPro" id="IPR013178">
    <property type="entry name" value="Histone_AcTrfase_Rtt109/CBP"/>
</dbReference>
<dbReference type="PROSITE" id="PS01357">
    <property type="entry name" value="ZF_ZZ_1"/>
    <property type="match status" value="1"/>
</dbReference>
<dbReference type="PANTHER" id="PTHR13808">
    <property type="entry name" value="CBP/P300-RELATED"/>
    <property type="match status" value="1"/>
</dbReference>
<dbReference type="SUPFAM" id="SSF47370">
    <property type="entry name" value="Bromodomain"/>
    <property type="match status" value="1"/>
</dbReference>
<accession>A0A819FPY6</accession>
<feature type="region of interest" description="Disordered" evidence="20">
    <location>
        <begin position="1557"/>
        <end position="1652"/>
    </location>
</feature>
<dbReference type="GO" id="GO:0004402">
    <property type="term" value="F:histone acetyltransferase activity"/>
    <property type="evidence" value="ECO:0007669"/>
    <property type="project" value="InterPro"/>
</dbReference>
<keyword evidence="5 18" id="KW-0479">Metal-binding</keyword>
<feature type="compositionally biased region" description="Low complexity" evidence="20">
    <location>
        <begin position="294"/>
        <end position="316"/>
    </location>
</feature>
<keyword evidence="15" id="KW-0012">Acyltransferase</keyword>
<evidence type="ECO:0000259" key="21">
    <source>
        <dbReference type="PROSITE" id="PS50014"/>
    </source>
</evidence>
<dbReference type="Gene3D" id="1.10.246.20">
    <property type="entry name" value="Coactivator CBP, KIX domain"/>
    <property type="match status" value="1"/>
</dbReference>
<feature type="region of interest" description="Disordered" evidence="20">
    <location>
        <begin position="1232"/>
        <end position="1293"/>
    </location>
</feature>
<dbReference type="Proteomes" id="UP000663860">
    <property type="component" value="Unassembled WGS sequence"/>
</dbReference>
<dbReference type="PANTHER" id="PTHR13808:SF1">
    <property type="entry name" value="HISTONE ACETYLTRANSFERASE"/>
    <property type="match status" value="1"/>
</dbReference>
<dbReference type="InterPro" id="IPR000197">
    <property type="entry name" value="Znf_TAZ"/>
</dbReference>
<evidence type="ECO:0000256" key="7">
    <source>
        <dbReference type="ARBA" id="ARBA00022771"/>
    </source>
</evidence>
<dbReference type="SUPFAM" id="SSF57933">
    <property type="entry name" value="TAZ domain"/>
    <property type="match status" value="2"/>
</dbReference>
<evidence type="ECO:0000256" key="17">
    <source>
        <dbReference type="PROSITE-ProRule" id="PRU00035"/>
    </source>
</evidence>
<dbReference type="SUPFAM" id="SSF57850">
    <property type="entry name" value="RING/U-box"/>
    <property type="match status" value="1"/>
</dbReference>
<evidence type="ECO:0000256" key="19">
    <source>
        <dbReference type="PROSITE-ProRule" id="PRU00228"/>
    </source>
</evidence>
<dbReference type="Gene3D" id="3.30.60.90">
    <property type="match status" value="1"/>
</dbReference>
<keyword evidence="14" id="KW-0539">Nucleus</keyword>
<keyword evidence="8 18" id="KW-0862">Zinc</keyword>
<dbReference type="InterPro" id="IPR031162">
    <property type="entry name" value="CBP_P300_HAT"/>
</dbReference>
<dbReference type="CDD" id="cd15802">
    <property type="entry name" value="RING_CBP-p300"/>
    <property type="match status" value="1"/>
</dbReference>
<dbReference type="GO" id="GO:0000123">
    <property type="term" value="C:histone acetyltransferase complex"/>
    <property type="evidence" value="ECO:0007669"/>
    <property type="project" value="TreeGrafter"/>
</dbReference>
<organism evidence="27 28">
    <name type="scientific">Adineta steineri</name>
    <dbReference type="NCBI Taxonomy" id="433720"/>
    <lineage>
        <taxon>Eukaryota</taxon>
        <taxon>Metazoa</taxon>
        <taxon>Spiralia</taxon>
        <taxon>Gnathifera</taxon>
        <taxon>Rotifera</taxon>
        <taxon>Eurotatoria</taxon>
        <taxon>Bdelloidea</taxon>
        <taxon>Adinetida</taxon>
        <taxon>Adinetidae</taxon>
        <taxon>Adineta</taxon>
    </lineage>
</organism>
<evidence type="ECO:0000256" key="9">
    <source>
        <dbReference type="ARBA" id="ARBA00022853"/>
    </source>
</evidence>
<dbReference type="PROSITE" id="PS51727">
    <property type="entry name" value="CBP_P300_HAT"/>
    <property type="match status" value="1"/>
</dbReference>
<evidence type="ECO:0000313" key="26">
    <source>
        <dbReference type="EMBL" id="CAF1272911.1"/>
    </source>
</evidence>
<dbReference type="Gene3D" id="1.20.1020.10">
    <property type="entry name" value="TAZ domain"/>
    <property type="match status" value="2"/>
</dbReference>
<evidence type="ECO:0000256" key="4">
    <source>
        <dbReference type="ARBA" id="ARBA00022679"/>
    </source>
</evidence>
<dbReference type="GO" id="GO:0140297">
    <property type="term" value="F:DNA-binding transcription factor binding"/>
    <property type="evidence" value="ECO:0007669"/>
    <property type="project" value="UniProtKB-ARBA"/>
</dbReference>
<evidence type="ECO:0000256" key="10">
    <source>
        <dbReference type="ARBA" id="ARBA00023015"/>
    </source>
</evidence>
<evidence type="ECO:0000259" key="25">
    <source>
        <dbReference type="PROSITE" id="PS51727"/>
    </source>
</evidence>
<dbReference type="GO" id="GO:0003713">
    <property type="term" value="F:transcription coactivator activity"/>
    <property type="evidence" value="ECO:0007669"/>
    <property type="project" value="TreeGrafter"/>
</dbReference>
<comment type="catalytic activity">
    <reaction evidence="16">
        <text>L-lysyl-[protein] + acetyl-CoA = N(6)-acetyl-L-lysyl-[protein] + CoA + H(+)</text>
        <dbReference type="Rhea" id="RHEA:45948"/>
        <dbReference type="Rhea" id="RHEA-COMP:9752"/>
        <dbReference type="Rhea" id="RHEA-COMP:10731"/>
        <dbReference type="ChEBI" id="CHEBI:15378"/>
        <dbReference type="ChEBI" id="CHEBI:29969"/>
        <dbReference type="ChEBI" id="CHEBI:57287"/>
        <dbReference type="ChEBI" id="CHEBI:57288"/>
        <dbReference type="ChEBI" id="CHEBI:61930"/>
        <dbReference type="EC" id="2.3.1.48"/>
    </reaction>
</comment>
<comment type="caution">
    <text evidence="27">The sequence shown here is derived from an EMBL/GenBank/DDBJ whole genome shotgun (WGS) entry which is preliminary data.</text>
</comment>
<keyword evidence="6" id="KW-0677">Repeat</keyword>
<evidence type="ECO:0000256" key="3">
    <source>
        <dbReference type="ARBA" id="ARBA00022481"/>
    </source>
</evidence>
<dbReference type="SMART" id="SM00291">
    <property type="entry name" value="ZnF_ZZ"/>
    <property type="match status" value="1"/>
</dbReference>
<keyword evidence="9" id="KW-0156">Chromatin regulator</keyword>
<feature type="zinc finger region" description="TAZ-type" evidence="18">
    <location>
        <begin position="321"/>
        <end position="412"/>
    </location>
</feature>
<dbReference type="Gene3D" id="2.10.110.40">
    <property type="match status" value="1"/>
</dbReference>
<feature type="domain" description="TAZ-type" evidence="22">
    <location>
        <begin position="1454"/>
        <end position="1534"/>
    </location>
</feature>
<feature type="domain" description="Bromo" evidence="21">
    <location>
        <begin position="770"/>
        <end position="842"/>
    </location>
</feature>
<dbReference type="SMART" id="SM00551">
    <property type="entry name" value="ZnF_TAZ"/>
    <property type="match status" value="2"/>
</dbReference>
<dbReference type="GO" id="GO:0031490">
    <property type="term" value="F:chromatin DNA binding"/>
    <property type="evidence" value="ECO:0007669"/>
    <property type="project" value="TreeGrafter"/>
</dbReference>
<evidence type="ECO:0000256" key="20">
    <source>
        <dbReference type="SAM" id="MobiDB-lite"/>
    </source>
</evidence>
<evidence type="ECO:0000256" key="8">
    <source>
        <dbReference type="ARBA" id="ARBA00022833"/>
    </source>
</evidence>
<dbReference type="PRINTS" id="PR00503">
    <property type="entry name" value="BROMODOMAIN"/>
</dbReference>
<evidence type="ECO:0000256" key="14">
    <source>
        <dbReference type="ARBA" id="ARBA00023242"/>
    </source>
</evidence>
<dbReference type="SMART" id="SM00297">
    <property type="entry name" value="BROMO"/>
    <property type="match status" value="1"/>
</dbReference>
<feature type="region of interest" description="Disordered" evidence="20">
    <location>
        <begin position="1703"/>
        <end position="1811"/>
    </location>
</feature>
<feature type="compositionally biased region" description="Low complexity" evidence="20">
    <location>
        <begin position="1787"/>
        <end position="1811"/>
    </location>
</feature>
<dbReference type="InterPro" id="IPR035898">
    <property type="entry name" value="TAZ_dom_sf"/>
</dbReference>
<feature type="compositionally biased region" description="Low complexity" evidence="20">
    <location>
        <begin position="1703"/>
        <end position="1722"/>
    </location>
</feature>
<dbReference type="Pfam" id="PF00569">
    <property type="entry name" value="ZZ"/>
    <property type="match status" value="1"/>
</dbReference>
<reference evidence="27" key="1">
    <citation type="submission" date="2021-02" db="EMBL/GenBank/DDBJ databases">
        <authorList>
            <person name="Nowell W R."/>
        </authorList>
    </citation>
    <scope>NUCLEOTIDE SEQUENCE</scope>
</reference>
<evidence type="ECO:0000313" key="28">
    <source>
        <dbReference type="Proteomes" id="UP000663868"/>
    </source>
</evidence>
<feature type="compositionally biased region" description="Polar residues" evidence="20">
    <location>
        <begin position="1566"/>
        <end position="1611"/>
    </location>
</feature>
<feature type="domain" description="CBP/p300-type HAT" evidence="25">
    <location>
        <begin position="1002"/>
        <end position="1384"/>
    </location>
</feature>
<evidence type="ECO:0000256" key="13">
    <source>
        <dbReference type="ARBA" id="ARBA00023163"/>
    </source>
</evidence>
<feature type="region of interest" description="Disordered" evidence="20">
    <location>
        <begin position="672"/>
        <end position="693"/>
    </location>
</feature>
<feature type="domain" description="KIX" evidence="24">
    <location>
        <begin position="464"/>
        <end position="543"/>
    </location>
</feature>
<dbReference type="EMBL" id="CAJNOE010000567">
    <property type="protein sequence ID" value="CAF1272911.1"/>
    <property type="molecule type" value="Genomic_DNA"/>
</dbReference>
<dbReference type="EC" id="2.3.1.48" evidence="2"/>
<evidence type="ECO:0000259" key="22">
    <source>
        <dbReference type="PROSITE" id="PS50134"/>
    </source>
</evidence>
<dbReference type="InterPro" id="IPR001487">
    <property type="entry name" value="Bromodomain"/>
</dbReference>
<sequence>MADLFGLQPPPTKKFRSGTNTNETDFDYNKMMSPFDTPETNNTPDLFDIVNDFNDPLDNTQQTATSVTQQQNLYQSQAQQQQQQQRVNYIAQARPQLSSYQTPNLQRIPTMPAPTIVRPSNVISNGIQQQTTSYSPQQMINTTRPVYPRMPPPQQQQNMPSTLVRQQYNTTGMVPMNQNVTQMSIVKSSDPNNNSVFVTNPQQQQSTLVSLQPQHTVTQTAQINKPISTGLPSLSQTQLNQFQIQQTQMHIQQQQQQQQQQQNSLQSYNIRTPMMDQTSTNPANYIITTQPQQVQQSISNVSSSNPLNVPTSTNNSQQHTEAQRKQFIQKQLVLLLHAHKCQQREKQTINGEPTRPNACTLPHCSTMKSVLQHMTKCNDHKTCTVPHCVTSRQIILHWKQCNNPQCPICQPLKTPSTLAKLNQASNNNNNNNNNTINNINLNPNSLNQQLNIPLPPPPTTTSTTINKEWQRRVTQEMRNHLVQKIITALIPITDTGAVRDKRIINLANYARRVENETFEIANNQEEYFHKLAEKIYKIQKELEDRREKKRLQDMQLTAQISSTNDFNGKMHSTMDTMAGDHGPPNRTAPIIDYPTSAAAAAAGNLLQSQTIKSEPLTTLTNRTMINTNNNNPTSTTFAVTNVPSNENLNFLLNGVMSTVNPSHDIDMHDTTRNNLDGTNQFKNEPLSPKNLYQPPTIKKEELIGDNYSSNLAATTATVITKPLINSSTTDETKSKLPQIDAASKQLPKHPVQFTPEDLRAHLEPVIHKMIACEDSHPFRQPVDPVALNILDYPSIVKHPMDISTMHNKLLHGEYRTPLQFCDDAWLMFNNAWLYNKKTTRVYKMCTKLSEVFADTIDPIIEELGYCCGRQYVYLPQVMFCYGNQLCCQIPRDGNYYYYNNPEPSRINLSGDKYTFCSKCFDSVKGDSICVGDDPAQSLVEIPKNLFLLSKNDIQEPEASVDCIVCTRRWHQVCALHLDQVWPEGFICPTCVRDYNIKRKENRFTAPKLTVTDLAIRLEQRVNDFLRNEGCVTGRVTIRILAASDKLCEVKPRLKKYYPNQVPEGYPYRTKAIFAFQEIEGVDVVLFGMHVQEYDGRCQAPNTRRVYVSYLDSVHFFRPKMYRTEVYHEILIGYLDYAKQLGYVYAHIWACPPSEGDDYIFHCHPLEQRVPKPKRLQDWYKKMLDRAILERVVIDYKDVMKDCLDNQVQTALNIPYFEGDFWSNIIEESIKELDQEEEDRRKQEVEAARAMEDGGFDDPGEPEDSTDISDKRKSTTTYKKKNLKKTTSSQRKVAKKQMSNCTDLLSKIFSTMEKHKEAFFVIRLRNPIATCPAVNDTDALIQCDLMDTRDAFLNFARDKHYEFSSLRRARFSTMALLYELHTSTTDKFTYNCNTCRQQCEVRYHCTVCEDFDLCEKCYNIEPKHEHKMDRSVPSMIEDCDQNSSNPNGKSMASSQLQRQQSMQRCIEALLHAVNCRNANCVNRSCFRYKRVIQHTKECKGKNSQCNVCKQVIFLCWYHAKSCMDQNCQVPFCTNLKTKIQKQRATSLQTDRRRMQAMMQQRTNTMQPPTQVSVTPSRTDSIPNSSHISTYDSTLANQSMNNSTGKPSLTLIRTPQPTNWHNQPQQQPQQTYIMPQKPNNGKPLSNLSQQQSPSQLSLLINRVKQDPSMDEQQRSDINDQNKQQPMFSSLINKTPVNRLPSTTYIQPQQTQQPQQWYSTTSQQQFNPPPNYTTATRARYPPVMPQQTQNQSSPQTLLAPLRSNSATPPPTYMARTGSAPNLTRPPLIRPSQFPSQQQQQQPPSSSSSQDPSIR</sequence>
<feature type="compositionally biased region" description="Polar residues" evidence="20">
    <location>
        <begin position="672"/>
        <end position="682"/>
    </location>
</feature>
<evidence type="ECO:0000256" key="15">
    <source>
        <dbReference type="ARBA" id="ARBA00023315"/>
    </source>
</evidence>
<dbReference type="InterPro" id="IPR036427">
    <property type="entry name" value="Bromodomain-like_sf"/>
</dbReference>
<feature type="domain" description="TAZ-type" evidence="22">
    <location>
        <begin position="321"/>
        <end position="412"/>
    </location>
</feature>
<dbReference type="InterPro" id="IPR003101">
    <property type="entry name" value="KIX_dom"/>
</dbReference>
<dbReference type="SMART" id="SM01250">
    <property type="entry name" value="KAT11"/>
    <property type="match status" value="1"/>
</dbReference>
<evidence type="ECO:0000256" key="6">
    <source>
        <dbReference type="ARBA" id="ARBA00022737"/>
    </source>
</evidence>
<dbReference type="InterPro" id="IPR043145">
    <property type="entry name" value="Znf_ZZ_sf"/>
</dbReference>
<feature type="domain" description="ZZ-type" evidence="23">
    <location>
        <begin position="1386"/>
        <end position="1442"/>
    </location>
</feature>
<dbReference type="EMBL" id="CAJOBB010001526">
    <property type="protein sequence ID" value="CAF3869234.1"/>
    <property type="molecule type" value="Genomic_DNA"/>
</dbReference>
<dbReference type="GO" id="GO:0005634">
    <property type="term" value="C:nucleus"/>
    <property type="evidence" value="ECO:0007669"/>
    <property type="project" value="UniProtKB-SubCell"/>
</dbReference>
<feature type="compositionally biased region" description="Low complexity" evidence="20">
    <location>
        <begin position="1742"/>
        <end position="1755"/>
    </location>
</feature>
<dbReference type="PROSITE" id="PS50014">
    <property type="entry name" value="BROMODOMAIN_2"/>
    <property type="match status" value="1"/>
</dbReference>
<dbReference type="PROSITE" id="PS50952">
    <property type="entry name" value="KIX"/>
    <property type="match status" value="1"/>
</dbReference>
<dbReference type="Gene3D" id="1.20.920.10">
    <property type="entry name" value="Bromodomain-like"/>
    <property type="match status" value="1"/>
</dbReference>
<evidence type="ECO:0000256" key="12">
    <source>
        <dbReference type="ARBA" id="ARBA00023159"/>
    </source>
</evidence>
<dbReference type="GO" id="GO:0005667">
    <property type="term" value="C:transcription regulator complex"/>
    <property type="evidence" value="ECO:0007669"/>
    <property type="project" value="TreeGrafter"/>
</dbReference>
<evidence type="ECO:0000256" key="5">
    <source>
        <dbReference type="ARBA" id="ARBA00022723"/>
    </source>
</evidence>
<evidence type="ECO:0000256" key="11">
    <source>
        <dbReference type="ARBA" id="ARBA00023117"/>
    </source>
</evidence>
<evidence type="ECO:0000256" key="2">
    <source>
        <dbReference type="ARBA" id="ARBA00013184"/>
    </source>
</evidence>
<dbReference type="InterPro" id="IPR010303">
    <property type="entry name" value="RING_CBP-p300"/>
</dbReference>
<dbReference type="Pfam" id="PF02172">
    <property type="entry name" value="KIX"/>
    <property type="match status" value="1"/>
</dbReference>
<dbReference type="Pfam" id="PF02135">
    <property type="entry name" value="zf-TAZ"/>
    <property type="match status" value="2"/>
</dbReference>
<evidence type="ECO:0000259" key="23">
    <source>
        <dbReference type="PROSITE" id="PS50135"/>
    </source>
</evidence>
<evidence type="ECO:0000256" key="18">
    <source>
        <dbReference type="PROSITE-ProRule" id="PRU00203"/>
    </source>
</evidence>
<proteinExistence type="predicted"/>
<dbReference type="InterPro" id="IPR013083">
    <property type="entry name" value="Znf_RING/FYVE/PHD"/>
</dbReference>
<dbReference type="Pfam" id="PF08214">
    <property type="entry name" value="HAT_KAT11"/>
    <property type="match status" value="1"/>
</dbReference>
<keyword evidence="3" id="KW-0488">Methylation</keyword>
<dbReference type="InterPro" id="IPR038547">
    <property type="entry name" value="RING_CBP-p300_sf"/>
</dbReference>
<dbReference type="GO" id="GO:0008270">
    <property type="term" value="F:zinc ion binding"/>
    <property type="evidence" value="ECO:0007669"/>
    <property type="project" value="UniProtKB-KW"/>
</dbReference>
<dbReference type="Proteomes" id="UP000663868">
    <property type="component" value="Unassembled WGS sequence"/>
</dbReference>
<evidence type="ECO:0000313" key="27">
    <source>
        <dbReference type="EMBL" id="CAF3869234.1"/>
    </source>
</evidence>
<dbReference type="Pfam" id="PF23570">
    <property type="entry name" value="PHD_P300"/>
    <property type="match status" value="1"/>
</dbReference>
<dbReference type="GO" id="GO:0045944">
    <property type="term" value="P:positive regulation of transcription by RNA polymerase II"/>
    <property type="evidence" value="ECO:0007669"/>
    <property type="project" value="TreeGrafter"/>
</dbReference>
<keyword evidence="13" id="KW-0804">Transcription</keyword>
<feature type="region of interest" description="Disordered" evidence="20">
    <location>
        <begin position="1"/>
        <end position="23"/>
    </location>
</feature>